<accession>A0AAV7PMP0</accession>
<dbReference type="AlphaFoldDB" id="A0AAV7PMP0"/>
<gene>
    <name evidence="1" type="ORF">NDU88_005086</name>
</gene>
<evidence type="ECO:0000313" key="1">
    <source>
        <dbReference type="EMBL" id="KAJ1126680.1"/>
    </source>
</evidence>
<proteinExistence type="predicted"/>
<organism evidence="1 2">
    <name type="scientific">Pleurodeles waltl</name>
    <name type="common">Iberian ribbed newt</name>
    <dbReference type="NCBI Taxonomy" id="8319"/>
    <lineage>
        <taxon>Eukaryota</taxon>
        <taxon>Metazoa</taxon>
        <taxon>Chordata</taxon>
        <taxon>Craniata</taxon>
        <taxon>Vertebrata</taxon>
        <taxon>Euteleostomi</taxon>
        <taxon>Amphibia</taxon>
        <taxon>Batrachia</taxon>
        <taxon>Caudata</taxon>
        <taxon>Salamandroidea</taxon>
        <taxon>Salamandridae</taxon>
        <taxon>Pleurodelinae</taxon>
        <taxon>Pleurodeles</taxon>
    </lineage>
</organism>
<evidence type="ECO:0000313" key="2">
    <source>
        <dbReference type="Proteomes" id="UP001066276"/>
    </source>
</evidence>
<dbReference type="Gene3D" id="1.20.5.340">
    <property type="match status" value="1"/>
</dbReference>
<reference evidence="1" key="1">
    <citation type="journal article" date="2022" name="bioRxiv">
        <title>Sequencing and chromosome-scale assembly of the giantPleurodeles waltlgenome.</title>
        <authorList>
            <person name="Brown T."/>
            <person name="Elewa A."/>
            <person name="Iarovenko S."/>
            <person name="Subramanian E."/>
            <person name="Araus A.J."/>
            <person name="Petzold A."/>
            <person name="Susuki M."/>
            <person name="Suzuki K.-i.T."/>
            <person name="Hayashi T."/>
            <person name="Toyoda A."/>
            <person name="Oliveira C."/>
            <person name="Osipova E."/>
            <person name="Leigh N.D."/>
            <person name="Simon A."/>
            <person name="Yun M.H."/>
        </authorList>
    </citation>
    <scope>NUCLEOTIDE SEQUENCE</scope>
    <source>
        <strain evidence="1">20211129_DDA</strain>
        <tissue evidence="1">Liver</tissue>
    </source>
</reference>
<name>A0AAV7PMP0_PLEWA</name>
<dbReference type="EMBL" id="JANPWB010000011">
    <property type="protein sequence ID" value="KAJ1126680.1"/>
    <property type="molecule type" value="Genomic_DNA"/>
</dbReference>
<protein>
    <submittedName>
        <fullName evidence="1">Uncharacterized protein</fullName>
    </submittedName>
</protein>
<dbReference type="Proteomes" id="UP001066276">
    <property type="component" value="Chromosome 7"/>
</dbReference>
<sequence length="83" mass="9353">MEAADRILKEIAVVGRRLEAMDSKISGLTVASNSIRADIASFRETVTDLDQRLTMVEDQVSALLDHEAELRSLRAKDKELLYY</sequence>
<comment type="caution">
    <text evidence="1">The sequence shown here is derived from an EMBL/GenBank/DDBJ whole genome shotgun (WGS) entry which is preliminary data.</text>
</comment>
<keyword evidence="2" id="KW-1185">Reference proteome</keyword>